<evidence type="ECO:0000313" key="1">
    <source>
        <dbReference type="EMBL" id="OLN22343.1"/>
    </source>
</evidence>
<name>A0A1Q8Q4R3_9BACI</name>
<dbReference type="RefSeq" id="WP_075398544.1">
    <property type="nucleotide sequence ID" value="NZ_MSDU01000020.1"/>
</dbReference>
<reference evidence="1 2" key="1">
    <citation type="submission" date="2016-12" db="EMBL/GenBank/DDBJ databases">
        <title>Domibacillus antri genome sequencing.</title>
        <authorList>
            <person name="Verma A."/>
            <person name="Krishnamurthi S."/>
        </authorList>
    </citation>
    <scope>NUCLEOTIDE SEQUENCE [LARGE SCALE GENOMIC DNA]</scope>
    <source>
        <strain evidence="1 2">XD80</strain>
    </source>
</reference>
<evidence type="ECO:0000313" key="2">
    <source>
        <dbReference type="Proteomes" id="UP000185568"/>
    </source>
</evidence>
<dbReference type="EMBL" id="MSDU01000020">
    <property type="protein sequence ID" value="OLN22343.1"/>
    <property type="molecule type" value="Genomic_DNA"/>
</dbReference>
<dbReference type="Proteomes" id="UP000185568">
    <property type="component" value="Unassembled WGS sequence"/>
</dbReference>
<gene>
    <name evidence="1" type="ORF">BTO30_09775</name>
</gene>
<protein>
    <submittedName>
        <fullName evidence="1">Uncharacterized protein</fullName>
    </submittedName>
</protein>
<organism evidence="1 2">
    <name type="scientific">Domibacillus antri</name>
    <dbReference type="NCBI Taxonomy" id="1714264"/>
    <lineage>
        <taxon>Bacteria</taxon>
        <taxon>Bacillati</taxon>
        <taxon>Bacillota</taxon>
        <taxon>Bacilli</taxon>
        <taxon>Bacillales</taxon>
        <taxon>Bacillaceae</taxon>
        <taxon>Domibacillus</taxon>
    </lineage>
</organism>
<keyword evidence="2" id="KW-1185">Reference proteome</keyword>
<proteinExistence type="predicted"/>
<accession>A0A1Q8Q4R3</accession>
<dbReference type="AlphaFoldDB" id="A0A1Q8Q4R3"/>
<sequence>MHIEFGITAMAHNFLKQAQVNRQFQGQNGGKRKNPAGPFQEPAGFSSFKRLLRQPLFVC</sequence>
<comment type="caution">
    <text evidence="1">The sequence shown here is derived from an EMBL/GenBank/DDBJ whole genome shotgun (WGS) entry which is preliminary data.</text>
</comment>